<accession>A0A644X6Y6</accession>
<evidence type="ECO:0000313" key="2">
    <source>
        <dbReference type="EMBL" id="MPM11932.1"/>
    </source>
</evidence>
<evidence type="ECO:0000256" key="1">
    <source>
        <dbReference type="SAM" id="MobiDB-lite"/>
    </source>
</evidence>
<organism evidence="2">
    <name type="scientific">bioreactor metagenome</name>
    <dbReference type="NCBI Taxonomy" id="1076179"/>
    <lineage>
        <taxon>unclassified sequences</taxon>
        <taxon>metagenomes</taxon>
        <taxon>ecological metagenomes</taxon>
    </lineage>
</organism>
<proteinExistence type="predicted"/>
<dbReference type="AlphaFoldDB" id="A0A644X6Y6"/>
<dbReference type="PANTHER" id="PTHR35146:SF1">
    <property type="entry name" value="UPF0178 PROTEIN YAII"/>
    <property type="match status" value="1"/>
</dbReference>
<protein>
    <submittedName>
        <fullName evidence="2">Uncharacterized protein</fullName>
    </submittedName>
</protein>
<sequence length="78" mass="8803">MCLSKNALVLNQDGLEYTADNIDPMLLARHTARKIRSSGGKVKGPKKRTPEQDKAFEVSLEHLLDLNFEKRPQISPDK</sequence>
<dbReference type="PANTHER" id="PTHR35146">
    <property type="entry name" value="UPF0178 PROTEIN YAII"/>
    <property type="match status" value="1"/>
</dbReference>
<dbReference type="Pfam" id="PF02639">
    <property type="entry name" value="DUF188"/>
    <property type="match status" value="1"/>
</dbReference>
<name>A0A644X6Y6_9ZZZZ</name>
<feature type="region of interest" description="Disordered" evidence="1">
    <location>
        <begin position="34"/>
        <end position="53"/>
    </location>
</feature>
<reference evidence="2" key="1">
    <citation type="submission" date="2019-08" db="EMBL/GenBank/DDBJ databases">
        <authorList>
            <person name="Kucharzyk K."/>
            <person name="Murdoch R.W."/>
            <person name="Higgins S."/>
            <person name="Loffler F."/>
        </authorList>
    </citation>
    <scope>NUCLEOTIDE SEQUENCE</scope>
</reference>
<gene>
    <name evidence="2" type="ORF">SDC9_58283</name>
</gene>
<dbReference type="InterPro" id="IPR003791">
    <property type="entry name" value="UPF0178"/>
</dbReference>
<dbReference type="EMBL" id="VSSQ01001898">
    <property type="protein sequence ID" value="MPM11932.1"/>
    <property type="molecule type" value="Genomic_DNA"/>
</dbReference>
<comment type="caution">
    <text evidence="2">The sequence shown here is derived from an EMBL/GenBank/DDBJ whole genome shotgun (WGS) entry which is preliminary data.</text>
</comment>